<reference evidence="5" key="2">
    <citation type="journal article" date="2021" name="PeerJ">
        <title>Extensive microbial diversity within the chicken gut microbiome revealed by metagenomics and culture.</title>
        <authorList>
            <person name="Gilroy R."/>
            <person name="Ravi A."/>
            <person name="Getino M."/>
            <person name="Pursley I."/>
            <person name="Horton D.L."/>
            <person name="Alikhan N.F."/>
            <person name="Baker D."/>
            <person name="Gharbi K."/>
            <person name="Hall N."/>
            <person name="Watson M."/>
            <person name="Adriaenssens E.M."/>
            <person name="Foster-Nyarko E."/>
            <person name="Jarju S."/>
            <person name="Secka A."/>
            <person name="Antonio M."/>
            <person name="Oren A."/>
            <person name="Chaudhuri R.R."/>
            <person name="La Ragione R."/>
            <person name="Hildebrand F."/>
            <person name="Pallen M.J."/>
        </authorList>
    </citation>
    <scope>NUCLEOTIDE SEQUENCE</scope>
    <source>
        <strain evidence="5">G3-3990</strain>
    </source>
</reference>
<evidence type="ECO:0000256" key="2">
    <source>
        <dbReference type="ARBA" id="ARBA00022679"/>
    </source>
</evidence>
<dbReference type="SUPFAM" id="SSF53448">
    <property type="entry name" value="Nucleotide-diphospho-sugar transferases"/>
    <property type="match status" value="1"/>
</dbReference>
<dbReference type="AlphaFoldDB" id="A0A9D9HUF9"/>
<dbReference type="CDD" id="cd03349">
    <property type="entry name" value="LbH_XAT"/>
    <property type="match status" value="1"/>
</dbReference>
<evidence type="ECO:0000256" key="1">
    <source>
        <dbReference type="ARBA" id="ARBA00007274"/>
    </source>
</evidence>
<dbReference type="InterPro" id="IPR001451">
    <property type="entry name" value="Hexapep"/>
</dbReference>
<dbReference type="InterPro" id="IPR018357">
    <property type="entry name" value="Hexapep_transf_CS"/>
</dbReference>
<accession>A0A9D9HUF9</accession>
<dbReference type="InterPro" id="IPR029044">
    <property type="entry name" value="Nucleotide-diphossugar_trans"/>
</dbReference>
<protein>
    <submittedName>
        <fullName evidence="5">Glycosyltransferase</fullName>
    </submittedName>
</protein>
<evidence type="ECO:0000256" key="3">
    <source>
        <dbReference type="ARBA" id="ARBA00022737"/>
    </source>
</evidence>
<comment type="caution">
    <text evidence="5">The sequence shown here is derived from an EMBL/GenBank/DDBJ whole genome shotgun (WGS) entry which is preliminary data.</text>
</comment>
<dbReference type="InterPro" id="IPR050179">
    <property type="entry name" value="Trans_hexapeptide_repeat"/>
</dbReference>
<gene>
    <name evidence="5" type="ORF">IAA73_06990</name>
</gene>
<reference evidence="5" key="1">
    <citation type="submission" date="2020-10" db="EMBL/GenBank/DDBJ databases">
        <authorList>
            <person name="Gilroy R."/>
        </authorList>
    </citation>
    <scope>NUCLEOTIDE SEQUENCE</scope>
    <source>
        <strain evidence="5">G3-3990</strain>
    </source>
</reference>
<evidence type="ECO:0000256" key="4">
    <source>
        <dbReference type="ARBA" id="ARBA00023315"/>
    </source>
</evidence>
<proteinExistence type="inferred from homology"/>
<dbReference type="PANTHER" id="PTHR43300">
    <property type="entry name" value="ACETYLTRANSFERASE"/>
    <property type="match status" value="1"/>
</dbReference>
<keyword evidence="2" id="KW-0808">Transferase</keyword>
<evidence type="ECO:0000313" key="5">
    <source>
        <dbReference type="EMBL" id="MBO8460058.1"/>
    </source>
</evidence>
<dbReference type="Gene3D" id="2.160.10.10">
    <property type="entry name" value="Hexapeptide repeat proteins"/>
    <property type="match status" value="1"/>
</dbReference>
<organism evidence="5 6">
    <name type="scientific">Candidatus Gallipaludibacter merdavium</name>
    <dbReference type="NCBI Taxonomy" id="2840839"/>
    <lineage>
        <taxon>Bacteria</taxon>
        <taxon>Pseudomonadati</taxon>
        <taxon>Bacteroidota</taxon>
        <taxon>Bacteroidia</taxon>
        <taxon>Bacteroidales</taxon>
        <taxon>Candidatus Gallipaludibacter</taxon>
    </lineage>
</organism>
<dbReference type="GO" id="GO:0016746">
    <property type="term" value="F:acyltransferase activity"/>
    <property type="evidence" value="ECO:0007669"/>
    <property type="project" value="UniProtKB-KW"/>
</dbReference>
<dbReference type="CDD" id="cd00761">
    <property type="entry name" value="Glyco_tranf_GTA_type"/>
    <property type="match status" value="1"/>
</dbReference>
<dbReference type="Pfam" id="PF00132">
    <property type="entry name" value="Hexapep"/>
    <property type="match status" value="1"/>
</dbReference>
<keyword evidence="3" id="KW-0677">Repeat</keyword>
<evidence type="ECO:0000313" key="6">
    <source>
        <dbReference type="Proteomes" id="UP000823641"/>
    </source>
</evidence>
<dbReference type="EMBL" id="JADIMG010000068">
    <property type="protein sequence ID" value="MBO8460058.1"/>
    <property type="molecule type" value="Genomic_DNA"/>
</dbReference>
<sequence length="508" mass="58438">MDMDKMNLAPIVLFVYNRPLHTEQTLMALQKNDFASESELFIFADGPKENAAVEQIEKIDEVRKIIRKKQWCGKVHIIESEVNKGLADSIVRGVTEIVNRYGKIIVLEDDVVVQKGFLRYMNDALNIYDEEERVMHISAYMYPHSCKKISETFFYNLPYPGGGWATWKRAWKYFCNDANDLYKYFNENNLWEDFNTAGSDYLQYQLEANIRGELKTWFVKWHASILMKNGLTLYPHRSLTHNIGFDASGVHCGQTNKFDGPLVSRVKVVKSNPICSKEGREIILDFYKRLNQPTQRTFFQRIRDYLKRKLKVRNSSNIVHQNVIHNNRLGRNVVLASGSKIFNSNIKDYTYISLNANISDTQIGKFCSIGPNLLCGWGIHPTNGISTAPMFYSTMKQNGITYSQTDKIEERKRITIGNDVFIGANVTILDGVTVGDGAIIGAGAVVSKDIPPYAIAVGCPIKIIRYRFTEEQIDALLRIQWWNWDVVDLKEVERMFFDVDAFIMKYDK</sequence>
<dbReference type="Gene3D" id="3.90.550.10">
    <property type="entry name" value="Spore Coat Polysaccharide Biosynthesis Protein SpsA, Chain A"/>
    <property type="match status" value="1"/>
</dbReference>
<dbReference type="SUPFAM" id="SSF51161">
    <property type="entry name" value="Trimeric LpxA-like enzymes"/>
    <property type="match status" value="1"/>
</dbReference>
<comment type="similarity">
    <text evidence="1">Belongs to the transferase hexapeptide repeat family.</text>
</comment>
<name>A0A9D9HUF9_9BACT</name>
<dbReference type="Proteomes" id="UP000823641">
    <property type="component" value="Unassembled WGS sequence"/>
</dbReference>
<dbReference type="PROSITE" id="PS00101">
    <property type="entry name" value="HEXAPEP_TRANSFERASES"/>
    <property type="match status" value="1"/>
</dbReference>
<keyword evidence="4" id="KW-0012">Acyltransferase</keyword>
<dbReference type="InterPro" id="IPR011004">
    <property type="entry name" value="Trimer_LpxA-like_sf"/>
</dbReference>